<evidence type="ECO:0000313" key="1">
    <source>
        <dbReference type="EMBL" id="QBP33350.1"/>
    </source>
</evidence>
<keyword evidence="2" id="KW-1185">Reference proteome</keyword>
<gene>
    <name evidence="1" type="primary">136</name>
    <name evidence="1" type="ORF">SEA_BRUTONGASTER_136</name>
</gene>
<sequence length="88" mass="9877">MRHTTMTVGGCPTIVETTFDDGTTVHLRYRHGWVVVYNENEHRSIIAFEYTQPGGADGVMSFDEAVEVLRVAEAKHAAEKILEGEWIV</sequence>
<dbReference type="RefSeq" id="YP_009820650.1">
    <property type="nucleotide sequence ID" value="NC_048169.1"/>
</dbReference>
<proteinExistence type="predicted"/>
<protein>
    <submittedName>
        <fullName evidence="1">Uncharacterized protein</fullName>
    </submittedName>
</protein>
<dbReference type="EMBL" id="MK524501">
    <property type="protein sequence ID" value="QBP33350.1"/>
    <property type="molecule type" value="Genomic_DNA"/>
</dbReference>
<reference evidence="1 2" key="1">
    <citation type="submission" date="2019-02" db="EMBL/GenBank/DDBJ databases">
        <authorList>
            <person name="Rowley M."/>
            <person name="Stucki C."/>
            <person name="Ghiringhelli B."/>
            <person name="Naegele L."/>
            <person name="Emmons C.B."/>
            <person name="Slowan-Pomeroy T."/>
            <person name="Briggs L.A."/>
            <person name="Garlena R.A."/>
            <person name="Russell D.A."/>
            <person name="Pope W.H."/>
            <person name="Molloy S.D."/>
            <person name="Jacobs-Sera D."/>
            <person name="Hatfull G.F."/>
        </authorList>
    </citation>
    <scope>NUCLEOTIDE SEQUENCE [LARGE SCALE GENOMIC DNA]</scope>
</reference>
<dbReference type="Proteomes" id="UP000295568">
    <property type="component" value="Segment"/>
</dbReference>
<evidence type="ECO:0000313" key="2">
    <source>
        <dbReference type="Proteomes" id="UP000295568"/>
    </source>
</evidence>
<organism evidence="1 2">
    <name type="scientific">Gordonia phage BrutonGaster</name>
    <dbReference type="NCBI Taxonomy" id="2530116"/>
    <lineage>
        <taxon>Viruses</taxon>
        <taxon>Duplodnaviria</taxon>
        <taxon>Heunggongvirae</taxon>
        <taxon>Uroviricota</taxon>
        <taxon>Caudoviricetes</taxon>
        <taxon>Oneupvirus</taxon>
        <taxon>Oneupvirus brutongaster</taxon>
    </lineage>
</organism>
<dbReference type="GeneID" id="55012091"/>
<accession>A0A482JMQ2</accession>
<dbReference type="KEGG" id="vg:55012091"/>
<name>A0A482JMQ2_9CAUD</name>